<reference evidence="1" key="2">
    <citation type="journal article" date="2023" name="Microbiol Resour">
        <title>Decontamination and Annotation of the Draft Genome Sequence of the Oomycete Lagenidium giganteum ARSEF 373.</title>
        <authorList>
            <person name="Morgan W.R."/>
            <person name="Tartar A."/>
        </authorList>
    </citation>
    <scope>NUCLEOTIDE SEQUENCE</scope>
    <source>
        <strain evidence="1">ARSEF 373</strain>
    </source>
</reference>
<proteinExistence type="predicted"/>
<name>A0AAV2Z734_9STRA</name>
<dbReference type="AlphaFoldDB" id="A0AAV2Z734"/>
<sequence>MRARKRQGQVTPEEADQVVINFGNKVIAKMPELDVDVVYNAEQTAVNFEYIPTRTVARTGEDDNYATRIGFGPHVWRSVMEIMEEHDMVLHGNPTAWWNASLTVSWLHYFFCIRPDMTKPVQLQLDDFSAIGARK</sequence>
<keyword evidence="2" id="KW-1185">Reference proteome</keyword>
<reference evidence="1" key="1">
    <citation type="submission" date="2022-11" db="EMBL/GenBank/DDBJ databases">
        <authorList>
            <person name="Morgan W.R."/>
            <person name="Tartar A."/>
        </authorList>
    </citation>
    <scope>NUCLEOTIDE SEQUENCE</scope>
    <source>
        <strain evidence="1">ARSEF 373</strain>
    </source>
</reference>
<comment type="caution">
    <text evidence="1">The sequence shown here is derived from an EMBL/GenBank/DDBJ whole genome shotgun (WGS) entry which is preliminary data.</text>
</comment>
<dbReference type="EMBL" id="DAKRPA010000043">
    <property type="protein sequence ID" value="DBA01665.1"/>
    <property type="molecule type" value="Genomic_DNA"/>
</dbReference>
<evidence type="ECO:0000313" key="1">
    <source>
        <dbReference type="EMBL" id="DBA01665.1"/>
    </source>
</evidence>
<evidence type="ECO:0000313" key="2">
    <source>
        <dbReference type="Proteomes" id="UP001146120"/>
    </source>
</evidence>
<organism evidence="1 2">
    <name type="scientific">Lagenidium giganteum</name>
    <dbReference type="NCBI Taxonomy" id="4803"/>
    <lineage>
        <taxon>Eukaryota</taxon>
        <taxon>Sar</taxon>
        <taxon>Stramenopiles</taxon>
        <taxon>Oomycota</taxon>
        <taxon>Peronosporomycetes</taxon>
        <taxon>Pythiales</taxon>
        <taxon>Pythiaceae</taxon>
    </lineage>
</organism>
<protein>
    <submittedName>
        <fullName evidence="1">Uncharacterized protein</fullName>
    </submittedName>
</protein>
<accession>A0AAV2Z734</accession>
<dbReference type="Proteomes" id="UP001146120">
    <property type="component" value="Unassembled WGS sequence"/>
</dbReference>
<gene>
    <name evidence="1" type="ORF">N0F65_010316</name>
</gene>